<protein>
    <submittedName>
        <fullName evidence="3">DENN domain-containing protein 5A-like</fullName>
    </submittedName>
</protein>
<feature type="region of interest" description="Disordered" evidence="1">
    <location>
        <begin position="591"/>
        <end position="633"/>
    </location>
</feature>
<feature type="compositionally biased region" description="Basic and acidic residues" evidence="1">
    <location>
        <begin position="517"/>
        <end position="531"/>
    </location>
</feature>
<dbReference type="OrthoDB" id="6019893at2759"/>
<dbReference type="Pfam" id="PF02141">
    <property type="entry name" value="DENN"/>
    <property type="match status" value="1"/>
</dbReference>
<dbReference type="InterPro" id="IPR037516">
    <property type="entry name" value="Tripartite_DENN"/>
</dbReference>
<dbReference type="EMBL" id="MNPL01004647">
    <property type="protein sequence ID" value="OQR76595.1"/>
    <property type="molecule type" value="Genomic_DNA"/>
</dbReference>
<dbReference type="InterPro" id="IPR037213">
    <property type="entry name" value="Run_dom_sf"/>
</dbReference>
<dbReference type="SMART" id="SM00801">
    <property type="entry name" value="dDENN"/>
    <property type="match status" value="1"/>
</dbReference>
<organism evidence="3 4">
    <name type="scientific">Tropilaelaps mercedesae</name>
    <dbReference type="NCBI Taxonomy" id="418985"/>
    <lineage>
        <taxon>Eukaryota</taxon>
        <taxon>Metazoa</taxon>
        <taxon>Ecdysozoa</taxon>
        <taxon>Arthropoda</taxon>
        <taxon>Chelicerata</taxon>
        <taxon>Arachnida</taxon>
        <taxon>Acari</taxon>
        <taxon>Parasitiformes</taxon>
        <taxon>Mesostigmata</taxon>
        <taxon>Gamasina</taxon>
        <taxon>Dermanyssoidea</taxon>
        <taxon>Laelapidae</taxon>
        <taxon>Tropilaelaps</taxon>
    </lineage>
</organism>
<proteinExistence type="predicted"/>
<dbReference type="PANTHER" id="PTHR46070">
    <property type="entry name" value="PINSTRIPE, ISOFORM A"/>
    <property type="match status" value="1"/>
</dbReference>
<feature type="compositionally biased region" description="Basic and acidic residues" evidence="1">
    <location>
        <begin position="864"/>
        <end position="875"/>
    </location>
</feature>
<name>A0A1V9XSZ3_9ACAR</name>
<accession>A0A1V9XSZ3</accession>
<feature type="compositionally biased region" description="Gly residues" evidence="1">
    <location>
        <begin position="1117"/>
        <end position="1126"/>
    </location>
</feature>
<feature type="compositionally biased region" description="Polar residues" evidence="1">
    <location>
        <begin position="1044"/>
        <end position="1054"/>
    </location>
</feature>
<feature type="compositionally biased region" description="Polar residues" evidence="1">
    <location>
        <begin position="620"/>
        <end position="633"/>
    </location>
</feature>
<dbReference type="AlphaFoldDB" id="A0A1V9XSZ3"/>
<feature type="region of interest" description="Disordered" evidence="1">
    <location>
        <begin position="852"/>
        <end position="894"/>
    </location>
</feature>
<dbReference type="InterPro" id="IPR043153">
    <property type="entry name" value="DENN_C"/>
</dbReference>
<dbReference type="Gene3D" id="3.30.450.200">
    <property type="match status" value="1"/>
</dbReference>
<dbReference type="InterPro" id="IPR005112">
    <property type="entry name" value="dDENN_dom"/>
</dbReference>
<gene>
    <name evidence="3" type="ORF">BIW11_00563</name>
</gene>
<evidence type="ECO:0000313" key="4">
    <source>
        <dbReference type="Proteomes" id="UP000192247"/>
    </source>
</evidence>
<evidence type="ECO:0000313" key="3">
    <source>
        <dbReference type="EMBL" id="OQR76595.1"/>
    </source>
</evidence>
<dbReference type="SMART" id="SM00800">
    <property type="entry name" value="uDENN"/>
    <property type="match status" value="1"/>
</dbReference>
<dbReference type="GO" id="GO:0005085">
    <property type="term" value="F:guanyl-nucleotide exchange factor activity"/>
    <property type="evidence" value="ECO:0007669"/>
    <property type="project" value="InterPro"/>
</dbReference>
<feature type="region of interest" description="Disordered" evidence="1">
    <location>
        <begin position="1018"/>
        <end position="1074"/>
    </location>
</feature>
<dbReference type="Proteomes" id="UP000192247">
    <property type="component" value="Unassembled WGS sequence"/>
</dbReference>
<dbReference type="Gene3D" id="1.20.58.900">
    <property type="match status" value="1"/>
</dbReference>
<evidence type="ECO:0000256" key="1">
    <source>
        <dbReference type="SAM" id="MobiDB-lite"/>
    </source>
</evidence>
<feature type="region of interest" description="Disordered" evidence="1">
    <location>
        <begin position="516"/>
        <end position="545"/>
    </location>
</feature>
<dbReference type="Pfam" id="PF03455">
    <property type="entry name" value="dDENN"/>
    <property type="match status" value="1"/>
</dbReference>
<dbReference type="Gene3D" id="3.40.50.11500">
    <property type="match status" value="1"/>
</dbReference>
<dbReference type="GO" id="GO:0031267">
    <property type="term" value="F:small GTPase binding"/>
    <property type="evidence" value="ECO:0007669"/>
    <property type="project" value="InterPro"/>
</dbReference>
<feature type="region of interest" description="Disordered" evidence="1">
    <location>
        <begin position="744"/>
        <end position="771"/>
    </location>
</feature>
<feature type="non-terminal residue" evidence="3">
    <location>
        <position position="1180"/>
    </location>
</feature>
<dbReference type="SUPFAM" id="SSF140741">
    <property type="entry name" value="RUN domain-like"/>
    <property type="match status" value="1"/>
</dbReference>
<keyword evidence="4" id="KW-1185">Reference proteome</keyword>
<dbReference type="SMART" id="SM00799">
    <property type="entry name" value="DENN"/>
    <property type="match status" value="1"/>
</dbReference>
<dbReference type="STRING" id="418985.A0A1V9XSZ3"/>
<dbReference type="Pfam" id="PF03456">
    <property type="entry name" value="uDENN"/>
    <property type="match status" value="1"/>
</dbReference>
<evidence type="ECO:0000259" key="2">
    <source>
        <dbReference type="PROSITE" id="PS50211"/>
    </source>
</evidence>
<reference evidence="3 4" key="1">
    <citation type="journal article" date="2017" name="Gigascience">
        <title>Draft genome of the honey bee ectoparasitic mite, Tropilaelaps mercedesae, is shaped by the parasitic life history.</title>
        <authorList>
            <person name="Dong X."/>
            <person name="Armstrong S.D."/>
            <person name="Xia D."/>
            <person name="Makepeace B.L."/>
            <person name="Darby A.C."/>
            <person name="Kadowaki T."/>
        </authorList>
    </citation>
    <scope>NUCLEOTIDE SEQUENCE [LARGE SCALE GENOMIC DNA]</scope>
    <source>
        <strain evidence="3">Wuxi-XJTLU</strain>
    </source>
</reference>
<comment type="caution">
    <text evidence="3">The sequence shown here is derived from an EMBL/GenBank/DDBJ whole genome shotgun (WGS) entry which is preliminary data.</text>
</comment>
<dbReference type="InterPro" id="IPR047278">
    <property type="entry name" value="DEN5A/B"/>
</dbReference>
<dbReference type="InterPro" id="IPR005113">
    <property type="entry name" value="uDENN_dom"/>
</dbReference>
<feature type="domain" description="UDENN" evidence="2">
    <location>
        <begin position="107"/>
        <end position="742"/>
    </location>
</feature>
<dbReference type="PROSITE" id="PS50211">
    <property type="entry name" value="DENN"/>
    <property type="match status" value="1"/>
</dbReference>
<dbReference type="PANTHER" id="PTHR46070:SF1">
    <property type="entry name" value="PINSTRIPE, ISOFORM A"/>
    <property type="match status" value="1"/>
</dbReference>
<feature type="compositionally biased region" description="Polar residues" evidence="1">
    <location>
        <begin position="1132"/>
        <end position="1144"/>
    </location>
</feature>
<feature type="compositionally biased region" description="Low complexity" evidence="1">
    <location>
        <begin position="1161"/>
        <end position="1170"/>
    </location>
</feature>
<dbReference type="InterPro" id="IPR001194">
    <property type="entry name" value="cDENN_dom"/>
</dbReference>
<dbReference type="InParanoid" id="A0A1V9XSZ3"/>
<feature type="region of interest" description="Disordered" evidence="1">
    <location>
        <begin position="1113"/>
        <end position="1180"/>
    </location>
</feature>
<feature type="compositionally biased region" description="Basic and acidic residues" evidence="1">
    <location>
        <begin position="1055"/>
        <end position="1071"/>
    </location>
</feature>
<feature type="compositionally biased region" description="Basic residues" evidence="1">
    <location>
        <begin position="532"/>
        <end position="542"/>
    </location>
</feature>
<dbReference type="FunCoup" id="A0A1V9XSZ3">
    <property type="interactions" value="833"/>
</dbReference>
<sequence length="1180" mass="131150">MYGARAKSQGVCVCLFDGAFLPNLPRPQPIFRIGKFEIVIGDAKIDTTQLTTTKIELLYGFSESSTSDGQNAGDYISRDGPKRTVFEMQQNERALRQVELMPRSVASKLMRAGGEQSQVTPLERCYKSQALVHFPENVEGHPIDPNSVNMLCLPSGLTFCTQKRLKALESNSWFHTFIVTREDGSRSYGHALLFYEEVGDRDVCTALHTLQQMYLAELNEGRVHSAGIISRSLPRSFRLLSPKLATKKVHNEPAGALYDLNKDSLYVTKAICLISTVPVVSVAKVILQSWYRMITTAEPPLLPYECYLYNVLYELPMPEQGKSVQLCYLYDEIIFQQPGSMELPHFDYSFRELVLLLGVDNLLQLFTSVLFENQVLLCASDYYKLMLVAECVTALLFPFAWAHVYVPVLPTQLHNFLDAPVPYIMGLCTAGHSPEMLANIVPGEANLCLVDLDSCRVKVPEDLPPIPHRQELARELVNTLTNVFKLPLPDRQTLTATTAFSTFDSVVPSTVVVAPTDEVRTPSTPDRETRADKKRRSSKKHSLPFLDISTDAEKLAVRERASFSGYLPAPPSLSQHHSDVLHKVHAVAKKVVDTPDNLRKSRKKSTGNPDDQGPLRSPPISGSQHGHHQQATPTNPALEELCINNAIREIFLNRFLAMFCGYEQFVVQPAVEKKNLDSSPNLADIENWLSNNRETSLQNFDKTSFLSDQPQQHLAFLSKFIETQMFTSFIDAKILQTQRELASKSAADEQATPAEKNGTDEDPSLASRNSAGARSVAIFDTRLRDFREKLGGEFLRYVRCDSFTQSAKPIELRLACPDMLLPAPKRPQEAMVYSQHKQGVFQHWTLNKGYLNGTGPTEYKRRRSSSDRSDREIYGEPHLTAHQQRRRSSKQRIAQENSSAALIAQSNWKFVEQLLAECKQKTKRMCVEKMGHAEAVEMGHKRASDNCKTSTIEENTLIAGLCDLLERIWSHGLQTKQGKSALWAHLQNFLEIEDGKQSRKGGIETNYLSPAGCRISGSASVPATPLHPATDTDANEAESEKRPSSANIHGTRCSTADRFHADTKGGGEQKRPAQTNSKSFDYYVEGLISRTIWALGGKILPLIDLSSATDLTSEEAMGGGASGKGGRFATMDSPSANSLFSSSVAGARDRDSRDKNRRGSARSTASSSVPSRRHSATPTL</sequence>
<feature type="compositionally biased region" description="Basic residues" evidence="1">
    <location>
        <begin position="1171"/>
        <end position="1180"/>
    </location>
</feature>